<evidence type="ECO:0000313" key="3">
    <source>
        <dbReference type="EMBL" id="SVA07550.1"/>
    </source>
</evidence>
<dbReference type="PANTHER" id="PTHR43000">
    <property type="entry name" value="DTDP-D-GLUCOSE 4,6-DEHYDRATASE-RELATED"/>
    <property type="match status" value="1"/>
</dbReference>
<name>A0A381SU63_9ZZZZ</name>
<organism evidence="3">
    <name type="scientific">marine metagenome</name>
    <dbReference type="NCBI Taxonomy" id="408172"/>
    <lineage>
        <taxon>unclassified sequences</taxon>
        <taxon>metagenomes</taxon>
        <taxon>ecological metagenomes</taxon>
    </lineage>
</organism>
<proteinExistence type="inferred from homology"/>
<feature type="domain" description="NAD-dependent epimerase/dehydratase" evidence="2">
    <location>
        <begin position="3"/>
        <end position="251"/>
    </location>
</feature>
<protein>
    <recommendedName>
        <fullName evidence="2">NAD-dependent epimerase/dehydratase domain-containing protein</fullName>
    </recommendedName>
</protein>
<reference evidence="3" key="1">
    <citation type="submission" date="2018-05" db="EMBL/GenBank/DDBJ databases">
        <authorList>
            <person name="Lanie J.A."/>
            <person name="Ng W.-L."/>
            <person name="Kazmierczak K.M."/>
            <person name="Andrzejewski T.M."/>
            <person name="Davidsen T.M."/>
            <person name="Wayne K.J."/>
            <person name="Tettelin H."/>
            <person name="Glass J.I."/>
            <person name="Rusch D."/>
            <person name="Podicherti R."/>
            <person name="Tsui H.-C.T."/>
            <person name="Winkler M.E."/>
        </authorList>
    </citation>
    <scope>NUCLEOTIDE SEQUENCE</scope>
</reference>
<dbReference type="SUPFAM" id="SSF51735">
    <property type="entry name" value="NAD(P)-binding Rossmann-fold domains"/>
    <property type="match status" value="1"/>
</dbReference>
<sequence length="332" mass="38429">MRILITGGCGFIGSNLAIFLKGKIKNVKITSIDNLSRKGSQLNHKRLSRKGIKNFKIDIVDSSKLIKLPKFDLIIHCAAEPAIEVSRKKIEKVFKSNLVGTFNVLQKCAKDKSNIIYLSSSRVYAIENLLNLKKKGFVNENFNIENPKSIYGFTKVSSEFLIKEYSYLHKIKYIINRVALVSGPWQFGKQEQGFVSLWVWRHLNRLKLSYIGFGGTGRQVRDVLHIEDLCELVLLQIRKFKKINNKLINVGGGKKNSLNLIQLTKFCKDITNNTIRINSVKKTSPYDVPYYISNINYVKKLYKWKPKRDLKKVITDLYNWMKVNRLVLKKYF</sequence>
<dbReference type="InterPro" id="IPR036291">
    <property type="entry name" value="NAD(P)-bd_dom_sf"/>
</dbReference>
<dbReference type="EMBL" id="UINC01003581">
    <property type="protein sequence ID" value="SVA07550.1"/>
    <property type="molecule type" value="Genomic_DNA"/>
</dbReference>
<comment type="similarity">
    <text evidence="1">Belongs to the NAD(P)-dependent epimerase/dehydratase family.</text>
</comment>
<evidence type="ECO:0000256" key="1">
    <source>
        <dbReference type="ARBA" id="ARBA00007637"/>
    </source>
</evidence>
<dbReference type="Pfam" id="PF01370">
    <property type="entry name" value="Epimerase"/>
    <property type="match status" value="1"/>
</dbReference>
<evidence type="ECO:0000259" key="2">
    <source>
        <dbReference type="Pfam" id="PF01370"/>
    </source>
</evidence>
<dbReference type="Gene3D" id="3.40.50.720">
    <property type="entry name" value="NAD(P)-binding Rossmann-like Domain"/>
    <property type="match status" value="1"/>
</dbReference>
<accession>A0A381SU63</accession>
<dbReference type="InterPro" id="IPR001509">
    <property type="entry name" value="Epimerase_deHydtase"/>
</dbReference>
<gene>
    <name evidence="3" type="ORF">METZ01_LOCUS60404</name>
</gene>
<dbReference type="AlphaFoldDB" id="A0A381SU63"/>